<evidence type="ECO:0000313" key="2">
    <source>
        <dbReference type="Proteomes" id="UP000277582"/>
    </source>
</evidence>
<keyword evidence="2" id="KW-1185">Reference proteome</keyword>
<protein>
    <submittedName>
        <fullName evidence="1">Uncharacterized protein</fullName>
    </submittedName>
</protein>
<sequence length="81" mass="9579">MKPPTSIFSACAHSGFFPTYRARLKKWEIIFKLNSTDHITEVIKLYAKWKQFLTPCNRGEGRLTRRIFHRAVSNKLDLRIK</sequence>
<dbReference type="EMBL" id="RCOS01000076">
    <property type="protein sequence ID" value="RSN75295.1"/>
    <property type="molecule type" value="Genomic_DNA"/>
</dbReference>
<evidence type="ECO:0000313" key="1">
    <source>
        <dbReference type="EMBL" id="RSN75295.1"/>
    </source>
</evidence>
<dbReference type="RefSeq" id="WP_125671233.1">
    <property type="nucleotide sequence ID" value="NZ_RCOS01000076.1"/>
</dbReference>
<organism evidence="1 2">
    <name type="scientific">Candidatus Methanodesulfokora washburnensis</name>
    <dbReference type="NCBI Taxonomy" id="2478471"/>
    <lineage>
        <taxon>Archaea</taxon>
        <taxon>Thermoproteota</taxon>
        <taxon>Candidatus Korarchaeia</taxon>
        <taxon>Candidatus Korarchaeia incertae sedis</taxon>
        <taxon>Candidatus Methanodesulfokora</taxon>
    </lineage>
</organism>
<reference evidence="1 2" key="1">
    <citation type="submission" date="2018-10" db="EMBL/GenBank/DDBJ databases">
        <title>Co-occurring genomic capacity for anaerobic methane metabolism and dissimilatory sulfite reduction discovered in the Korarchaeota.</title>
        <authorList>
            <person name="Mckay L.J."/>
            <person name="Dlakic M."/>
            <person name="Fields M.W."/>
            <person name="Delmont T.O."/>
            <person name="Eren A.M."/>
            <person name="Jay Z.J."/>
            <person name="Klingelsmith K.B."/>
            <person name="Rusch D.B."/>
            <person name="Inskeep W.P."/>
        </authorList>
    </citation>
    <scope>NUCLEOTIDE SEQUENCE [LARGE SCALE GENOMIC DNA]</scope>
    <source>
        <strain evidence="1 2">MDKW</strain>
    </source>
</reference>
<dbReference type="AlphaFoldDB" id="A0A3R9PJN3"/>
<proteinExistence type="predicted"/>
<accession>A0A3R9PJN3</accession>
<gene>
    <name evidence="1" type="ORF">D6D85_06605</name>
</gene>
<name>A0A3R9PJN3_9CREN</name>
<dbReference type="Proteomes" id="UP000277582">
    <property type="component" value="Unassembled WGS sequence"/>
</dbReference>
<comment type="caution">
    <text evidence="1">The sequence shown here is derived from an EMBL/GenBank/DDBJ whole genome shotgun (WGS) entry which is preliminary data.</text>
</comment>